<dbReference type="SMART" id="SM01287">
    <property type="entry name" value="Rtt106"/>
    <property type="match status" value="1"/>
</dbReference>
<dbReference type="AlphaFoldDB" id="A0A0N4ZVC3"/>
<dbReference type="InterPro" id="IPR036005">
    <property type="entry name" value="Creatinase/aminopeptidase-like"/>
</dbReference>
<keyword evidence="9 10" id="KW-0539">Nucleus</keyword>
<evidence type="ECO:0000256" key="11">
    <source>
        <dbReference type="SAM" id="MobiDB-lite"/>
    </source>
</evidence>
<feature type="region of interest" description="Disordered" evidence="11">
    <location>
        <begin position="930"/>
        <end position="1036"/>
    </location>
</feature>
<dbReference type="PANTHER" id="PTHR13980">
    <property type="entry name" value="CDC68 RELATED"/>
    <property type="match status" value="1"/>
</dbReference>
<dbReference type="Pfam" id="PF00557">
    <property type="entry name" value="Peptidase_M24"/>
    <property type="match status" value="1"/>
</dbReference>
<dbReference type="Gene3D" id="2.30.29.150">
    <property type="match status" value="1"/>
</dbReference>
<evidence type="ECO:0000256" key="5">
    <source>
        <dbReference type="ARBA" id="ARBA00023015"/>
    </source>
</evidence>
<dbReference type="FunFam" id="2.30.29.210:FF:000001">
    <property type="entry name" value="FACT complex subunit spt16"/>
    <property type="match status" value="1"/>
</dbReference>
<comment type="subcellular location">
    <subcellularLocation>
        <location evidence="10">Nucleus</location>
    </subcellularLocation>
    <subcellularLocation>
        <location evidence="10">Chromosome</location>
    </subcellularLocation>
</comment>
<keyword evidence="6" id="KW-0175">Coiled coil</keyword>
<dbReference type="InterPro" id="IPR000994">
    <property type="entry name" value="Pept_M24"/>
</dbReference>
<dbReference type="GO" id="GO:0006281">
    <property type="term" value="P:DNA repair"/>
    <property type="evidence" value="ECO:0007669"/>
    <property type="project" value="UniProtKB-UniRule"/>
</dbReference>
<keyword evidence="15" id="KW-1185">Reference proteome</keyword>
<keyword evidence="7 10" id="KW-0804">Transcription</keyword>
<dbReference type="InterPro" id="IPR013953">
    <property type="entry name" value="FACT_SPT16_M"/>
</dbReference>
<evidence type="ECO:0000259" key="14">
    <source>
        <dbReference type="SMART" id="SM01287"/>
    </source>
</evidence>
<evidence type="ECO:0000256" key="4">
    <source>
        <dbReference type="ARBA" id="ARBA00022763"/>
    </source>
</evidence>
<keyword evidence="4 10" id="KW-0227">DNA damage</keyword>
<dbReference type="SUPFAM" id="SSF55920">
    <property type="entry name" value="Creatinase/aminopeptidase"/>
    <property type="match status" value="1"/>
</dbReference>
<dbReference type="InterPro" id="IPR029149">
    <property type="entry name" value="Creatin/AminoP/Spt16_N"/>
</dbReference>
<comment type="subunit">
    <text evidence="10">Component of the FACT complex.</text>
</comment>
<dbReference type="InterPro" id="IPR048969">
    <property type="entry name" value="FACT_SPT16_C"/>
</dbReference>
<dbReference type="GO" id="GO:0006368">
    <property type="term" value="P:transcription elongation by RNA polymerase II"/>
    <property type="evidence" value="ECO:0007669"/>
    <property type="project" value="TreeGrafter"/>
</dbReference>
<feature type="domain" description="FACT complex subunit SPT16 N-terminal lobe" evidence="12">
    <location>
        <begin position="9"/>
        <end position="169"/>
    </location>
</feature>
<proteinExistence type="inferred from homology"/>
<dbReference type="Pfam" id="PF21091">
    <property type="entry name" value="SPT16_C"/>
    <property type="match status" value="1"/>
</dbReference>
<feature type="domain" description="Histone chaperone RTT106/FACT complex subunit SPT16-like middle" evidence="14">
    <location>
        <begin position="809"/>
        <end position="899"/>
    </location>
</feature>
<evidence type="ECO:0000256" key="8">
    <source>
        <dbReference type="ARBA" id="ARBA00023204"/>
    </source>
</evidence>
<accession>A0A0N4ZVC3</accession>
<dbReference type="SMART" id="SM01285">
    <property type="entry name" value="FACT-Spt16_Nlob"/>
    <property type="match status" value="1"/>
</dbReference>
<evidence type="ECO:0000259" key="13">
    <source>
        <dbReference type="SMART" id="SM01286"/>
    </source>
</evidence>
<dbReference type="GO" id="GO:0035101">
    <property type="term" value="C:FACT complex"/>
    <property type="evidence" value="ECO:0007669"/>
    <property type="project" value="UniProtKB-UniRule"/>
</dbReference>
<evidence type="ECO:0000259" key="12">
    <source>
        <dbReference type="SMART" id="SM01285"/>
    </source>
</evidence>
<feature type="compositionally biased region" description="Basic and acidic residues" evidence="11">
    <location>
        <begin position="439"/>
        <end position="448"/>
    </location>
</feature>
<evidence type="ECO:0000313" key="16">
    <source>
        <dbReference type="WBParaSite" id="PTRK_0001252800.1"/>
    </source>
</evidence>
<feature type="region of interest" description="Disordered" evidence="11">
    <location>
        <begin position="439"/>
        <end position="482"/>
    </location>
</feature>
<dbReference type="FunFam" id="2.30.29.30:FF:000017">
    <property type="entry name" value="FACT complex subunit SPT16"/>
    <property type="match status" value="1"/>
</dbReference>
<feature type="compositionally biased region" description="Polar residues" evidence="11">
    <location>
        <begin position="1027"/>
        <end position="1036"/>
    </location>
</feature>
<evidence type="ECO:0000256" key="3">
    <source>
        <dbReference type="ARBA" id="ARBA00022705"/>
    </source>
</evidence>
<dbReference type="InterPro" id="IPR056595">
    <property type="entry name" value="Fact-SPT16_PH"/>
</dbReference>
<protein>
    <recommendedName>
        <fullName evidence="10">FACT complex subunit</fullName>
    </recommendedName>
</protein>
<feature type="compositionally biased region" description="Basic and acidic residues" evidence="11">
    <location>
        <begin position="467"/>
        <end position="482"/>
    </location>
</feature>
<dbReference type="SMART" id="SM01286">
    <property type="entry name" value="SPT16"/>
    <property type="match status" value="1"/>
</dbReference>
<dbReference type="InterPro" id="IPR013719">
    <property type="entry name" value="RTT106/SPT16-like_middle_dom"/>
</dbReference>
<keyword evidence="5 10" id="KW-0805">Transcription regulation</keyword>
<name>A0A0N4ZVC3_PARTI</name>
<dbReference type="GO" id="GO:0031491">
    <property type="term" value="F:nucleosome binding"/>
    <property type="evidence" value="ECO:0007669"/>
    <property type="project" value="TreeGrafter"/>
</dbReference>
<organism evidence="15 16">
    <name type="scientific">Parastrongyloides trichosuri</name>
    <name type="common">Possum-specific nematode worm</name>
    <dbReference type="NCBI Taxonomy" id="131310"/>
    <lineage>
        <taxon>Eukaryota</taxon>
        <taxon>Metazoa</taxon>
        <taxon>Ecdysozoa</taxon>
        <taxon>Nematoda</taxon>
        <taxon>Chromadorea</taxon>
        <taxon>Rhabditida</taxon>
        <taxon>Tylenchina</taxon>
        <taxon>Panagrolaimomorpha</taxon>
        <taxon>Strongyloidoidea</taxon>
        <taxon>Strongyloididae</taxon>
        <taxon>Parastrongyloides</taxon>
    </lineage>
</organism>
<evidence type="ECO:0000256" key="10">
    <source>
        <dbReference type="RuleBase" id="RU367052"/>
    </source>
</evidence>
<comment type="function">
    <text evidence="10">Component of the FACT complex, a general chromatin factor that acts to reorganize nucleosomes. The FACT complex is involved in multiple processes that require DNA as a template such as mRNA elongation, DNA replication and DNA repair. During transcription elongation the FACT complex acts as a histone chaperone that both destabilizes and restores nucleosomal structure. It facilitates the passage of RNA polymerase II and transcription by promoting the dissociation of one histone H2A-H2B dimer from the nucleosome, then subsequently promotes the reestablishment of the nucleosome following the passage of RNA polymerase II.</text>
</comment>
<dbReference type="Gene3D" id="3.90.230.10">
    <property type="entry name" value="Creatinase/methionine aminopeptidase superfamily"/>
    <property type="match status" value="1"/>
</dbReference>
<evidence type="ECO:0000256" key="6">
    <source>
        <dbReference type="ARBA" id="ARBA00023054"/>
    </source>
</evidence>
<dbReference type="PANTHER" id="PTHR13980:SF15">
    <property type="entry name" value="FACT COMPLEX SUBUNIT SPT16"/>
    <property type="match status" value="1"/>
</dbReference>
<reference evidence="16" key="1">
    <citation type="submission" date="2017-02" db="UniProtKB">
        <authorList>
            <consortium name="WormBaseParasite"/>
        </authorList>
    </citation>
    <scope>IDENTIFICATION</scope>
</reference>
<comment type="similarity">
    <text evidence="1 10">Belongs to the peptidase M24 family. SPT16 subfamily.</text>
</comment>
<feature type="compositionally biased region" description="Acidic residues" evidence="11">
    <location>
        <begin position="931"/>
        <end position="945"/>
    </location>
</feature>
<dbReference type="Gene3D" id="2.30.29.210">
    <property type="entry name" value="FACT complex subunit Spt16p/Cdc68p"/>
    <property type="match status" value="1"/>
</dbReference>
<dbReference type="GO" id="GO:0006260">
    <property type="term" value="P:DNA replication"/>
    <property type="evidence" value="ECO:0007669"/>
    <property type="project" value="UniProtKB-KW"/>
</dbReference>
<dbReference type="Gene3D" id="3.40.350.10">
    <property type="entry name" value="Creatinase/prolidase N-terminal domain"/>
    <property type="match status" value="1"/>
</dbReference>
<keyword evidence="2 10" id="KW-0158">Chromosome</keyword>
<dbReference type="Pfam" id="PF08512">
    <property type="entry name" value="Rttp106-like_middle"/>
    <property type="match status" value="1"/>
</dbReference>
<dbReference type="Proteomes" id="UP000038045">
    <property type="component" value="Unplaced"/>
</dbReference>
<dbReference type="FunFam" id="3.90.230.10:FF:000005">
    <property type="entry name" value="FACT complex subunit spt16"/>
    <property type="match status" value="1"/>
</dbReference>
<feature type="domain" description="FACT complex subunit SPT16 middle" evidence="13">
    <location>
        <begin position="532"/>
        <end position="692"/>
    </location>
</feature>
<dbReference type="Pfam" id="PF14826">
    <property type="entry name" value="FACT-Spt16_Nlob"/>
    <property type="match status" value="1"/>
</dbReference>
<evidence type="ECO:0000256" key="2">
    <source>
        <dbReference type="ARBA" id="ARBA00022454"/>
    </source>
</evidence>
<dbReference type="Pfam" id="PF24824">
    <property type="entry name" value="PH_SPT16"/>
    <property type="match status" value="1"/>
</dbReference>
<dbReference type="InterPro" id="IPR040258">
    <property type="entry name" value="Spt16"/>
</dbReference>
<evidence type="ECO:0000313" key="15">
    <source>
        <dbReference type="Proteomes" id="UP000038045"/>
    </source>
</evidence>
<sequence>MTEKKVLLINKDLFTARATKLYNHWENEESLKNIDALVFLMGSDDDSISYSKTLTLHAWLYSCTIADTIIVLTKKQIYFLGSSKKAKYFQPVESTEFSGKIPPFKTLIRDKTDKDKANMTILVDALKEAGENYGYFSKDRYITDFAKAWTEMTLTSDIHQRFTDVSTPFARLFAIKDEKEINLMKNSSQATVNAWTHLRNRIISIIDQDKKVKHSKLADEMGNDFASVSVQGSLVDKGVMDVCYTPIIQSGGKYVLKYSAESDDKPLHFGTIISSFGMHFNSYCSNVTRTLMVDPPKDLETAYETLLHAQMAVIEALKPGVKVCDAYKAGIEKVKELNPKLLENLFKANFGFMIGIEFREPAYLINEKCQEIVKANMTFTVALGFQNIKNPRAKDEASKLISLMVGDTILIVDEGSNEILTEKAKSRIKSLCIRYNEDQKTGKEENKENSNAALGRGKRSVVLSDQTRNKTTNEEKRKGKQKELMIRLNNEARDRMTGKFKDTNTVKEKKSNISYKKYSRFPQTDEVKERLIYVDKENLSVILPIFGYSVPFHISVIKNCSQSVEGEYTYLRINFSHPGSQVGQKDSAPSINPLLSYVKELTFRTSNIREPGELNTPSQNLEQSYRFIKEMQKKFKTKEAEEREAEGTIKQDKLIISNSKNNPRLKDLFVRPSIVAKKVSGSLEAHVNGFRYTSLKGDKIDVLYNNIKHSLFQPCDNEMIILIHFNLKNPVLWGKKKYSDIQFYTEVGELTTDLGKYHHMQEKDDMRSEQMEREMRKRLNQAFQNFCDKVTKQTNEKIDFDLPYPTLGFYGVPHRSSVLLKPTSACLVSLTEWPTLVITLSEVELVHFERVSFQLKNFDMVFIFKDYTKPVQFIQQIPTHQLDNVKEWLHSCDIRYTEGIQSLKWSKIMKTIIDDPETFFDDGGWNFLCDDSADEGPEAESDSEESVFSLSDGESDESADDEDEYESSGEETEDSESEGSLDSDESSGKDWSDLEEEAAKHDRQKAAKDEDEVLTSRKRKAPAGKSNFGTSSKRRK</sequence>
<dbReference type="FunFam" id="2.30.29.150:FF:000003">
    <property type="entry name" value="FACT complex subunit SPT16"/>
    <property type="match status" value="1"/>
</dbReference>
<dbReference type="Pfam" id="PF08644">
    <property type="entry name" value="SPT16"/>
    <property type="match status" value="1"/>
</dbReference>
<dbReference type="STRING" id="131310.A0A0N4ZVC3"/>
<keyword evidence="8 10" id="KW-0234">DNA repair</keyword>
<evidence type="ECO:0000256" key="1">
    <source>
        <dbReference type="ARBA" id="ARBA00010779"/>
    </source>
</evidence>
<feature type="compositionally biased region" description="Acidic residues" evidence="11">
    <location>
        <begin position="953"/>
        <end position="985"/>
    </location>
</feature>
<evidence type="ECO:0000256" key="9">
    <source>
        <dbReference type="ARBA" id="ARBA00023242"/>
    </source>
</evidence>
<dbReference type="WBParaSite" id="PTRK_0001252800.1">
    <property type="protein sequence ID" value="PTRK_0001252800.1"/>
    <property type="gene ID" value="PTRK_0001252800"/>
</dbReference>
<feature type="compositionally biased region" description="Basic and acidic residues" evidence="11">
    <location>
        <begin position="986"/>
        <end position="1008"/>
    </location>
</feature>
<evidence type="ECO:0000256" key="7">
    <source>
        <dbReference type="ARBA" id="ARBA00023163"/>
    </source>
</evidence>
<dbReference type="GO" id="GO:0032786">
    <property type="term" value="P:positive regulation of DNA-templated transcription, elongation"/>
    <property type="evidence" value="ECO:0007669"/>
    <property type="project" value="UniProtKB-ARBA"/>
</dbReference>
<dbReference type="InterPro" id="IPR029148">
    <property type="entry name" value="FACT-SPT16_Nlobe"/>
</dbReference>
<keyword evidence="3 10" id="KW-0235">DNA replication</keyword>
<dbReference type="InterPro" id="IPR011993">
    <property type="entry name" value="PH-like_dom_sf"/>
</dbReference>
<dbReference type="Gene3D" id="2.30.29.30">
    <property type="entry name" value="Pleckstrin-homology domain (PH domain)/Phosphotyrosine-binding domain (PTB)"/>
    <property type="match status" value="1"/>
</dbReference>